<dbReference type="SUPFAM" id="SSF51735">
    <property type="entry name" value="NAD(P)-binding Rossmann-fold domains"/>
    <property type="match status" value="1"/>
</dbReference>
<dbReference type="Pfam" id="PF02080">
    <property type="entry name" value="TrkA_C"/>
    <property type="match status" value="1"/>
</dbReference>
<feature type="domain" description="RCK C-terminal" evidence="4">
    <location>
        <begin position="247"/>
        <end position="330"/>
    </location>
</feature>
<keyword evidence="2" id="KW-1133">Transmembrane helix</keyword>
<dbReference type="PANTHER" id="PTHR43833">
    <property type="entry name" value="POTASSIUM CHANNEL PROTEIN 2-RELATED-RELATED"/>
    <property type="match status" value="1"/>
</dbReference>
<dbReference type="GO" id="GO:0005886">
    <property type="term" value="C:plasma membrane"/>
    <property type="evidence" value="ECO:0007669"/>
    <property type="project" value="UniProtKB-SubCell"/>
</dbReference>
<dbReference type="SUPFAM" id="SSF81324">
    <property type="entry name" value="Voltage-gated potassium channels"/>
    <property type="match status" value="1"/>
</dbReference>
<dbReference type="Pfam" id="PF07885">
    <property type="entry name" value="Ion_trans_2"/>
    <property type="match status" value="1"/>
</dbReference>
<dbReference type="InterPro" id="IPR006037">
    <property type="entry name" value="RCK_C"/>
</dbReference>
<dbReference type="InterPro" id="IPR036291">
    <property type="entry name" value="NAD(P)-bd_dom_sf"/>
</dbReference>
<keyword evidence="2" id="KW-0812">Transmembrane</keyword>
<organism evidence="5 6">
    <name type="scientific">Candidatus Saganbacteria bacterium</name>
    <dbReference type="NCBI Taxonomy" id="2575572"/>
    <lineage>
        <taxon>Bacteria</taxon>
        <taxon>Bacillati</taxon>
        <taxon>Saganbacteria</taxon>
    </lineage>
</organism>
<dbReference type="InterPro" id="IPR003148">
    <property type="entry name" value="RCK_N"/>
</dbReference>
<dbReference type="Gene3D" id="3.40.50.720">
    <property type="entry name" value="NAD(P)-binding Rossmann-like Domain"/>
    <property type="match status" value="1"/>
</dbReference>
<dbReference type="InterPro" id="IPR013099">
    <property type="entry name" value="K_chnl_dom"/>
</dbReference>
<dbReference type="Proteomes" id="UP000488506">
    <property type="component" value="Unassembled WGS sequence"/>
</dbReference>
<dbReference type="AlphaFoldDB" id="A0A833NZA5"/>
<evidence type="ECO:0000256" key="2">
    <source>
        <dbReference type="SAM" id="Phobius"/>
    </source>
</evidence>
<evidence type="ECO:0000259" key="4">
    <source>
        <dbReference type="PROSITE" id="PS51202"/>
    </source>
</evidence>
<proteinExistence type="predicted"/>
<dbReference type="GO" id="GO:0008324">
    <property type="term" value="F:monoatomic cation transmembrane transporter activity"/>
    <property type="evidence" value="ECO:0007669"/>
    <property type="project" value="InterPro"/>
</dbReference>
<feature type="transmembrane region" description="Helical" evidence="2">
    <location>
        <begin position="61"/>
        <end position="79"/>
    </location>
</feature>
<accession>A0A833NZA5</accession>
<dbReference type="PANTHER" id="PTHR43833:SF9">
    <property type="entry name" value="POTASSIUM CHANNEL PROTEIN YUGO-RELATED"/>
    <property type="match status" value="1"/>
</dbReference>
<feature type="domain" description="RCK N-terminal" evidence="3">
    <location>
        <begin position="107"/>
        <end position="223"/>
    </location>
</feature>
<dbReference type="PROSITE" id="PS51202">
    <property type="entry name" value="RCK_C"/>
    <property type="match status" value="1"/>
</dbReference>
<dbReference type="InterPro" id="IPR050721">
    <property type="entry name" value="Trk_Ktr_HKT_K-transport"/>
</dbReference>
<dbReference type="Gene3D" id="1.10.287.70">
    <property type="match status" value="1"/>
</dbReference>
<reference evidence="5 6" key="1">
    <citation type="submission" date="2019-12" db="EMBL/GenBank/DDBJ databases">
        <authorList>
            <person name="Wolfe R."/>
            <person name="Danczak R."/>
            <person name="Wilkins M."/>
        </authorList>
    </citation>
    <scope>NUCLEOTIDE SEQUENCE [LARGE SCALE GENOMIC DNA]</scope>
    <source>
        <strain evidence="5">X2_MaxBin.013</strain>
    </source>
</reference>
<dbReference type="Pfam" id="PF02254">
    <property type="entry name" value="TrkA_N"/>
    <property type="match status" value="1"/>
</dbReference>
<gene>
    <name evidence="5" type="ORF">FD145_155</name>
</gene>
<evidence type="ECO:0000313" key="6">
    <source>
        <dbReference type="Proteomes" id="UP000488506"/>
    </source>
</evidence>
<dbReference type="GO" id="GO:0006813">
    <property type="term" value="P:potassium ion transport"/>
    <property type="evidence" value="ECO:0007669"/>
    <property type="project" value="InterPro"/>
</dbReference>
<comment type="caution">
    <text evidence="5">The sequence shown here is derived from an EMBL/GenBank/DDBJ whole genome shotgun (WGS) entry which is preliminary data.</text>
</comment>
<dbReference type="InterPro" id="IPR036721">
    <property type="entry name" value="RCK_C_sf"/>
</dbReference>
<dbReference type="Gene3D" id="3.30.70.1450">
    <property type="entry name" value="Regulator of K+ conductance, C-terminal domain"/>
    <property type="match status" value="1"/>
</dbReference>
<sequence>MNPLKRLILPVLLLIALIAAGVSGYVFIEGWPVLDAIYMVVITLSTVGFREVHALNAAGKLLTMGIIICGVGTAVYLLGQIIEIIVEGEIAGFRRKKDMDKIISERKDHYIICGYGRVGHQVAHELLSEGKTFVVIDNKPETAVELNGSKIPHIIGDITSDEKLEEAGISSAIGLIACADSDISNVFVTLSARALNPKLFIVARASQKETQEKLKKAGADRVISPYFIAGRRMAAMAVKPVAVDFFDTIMHSEHLELDMGEFCIKETSKLANKSLSESEIRQVSGAYILSIRKSTGNFVLQPLANTILEAGDIIVAIGMPKQLELLGKMV</sequence>
<dbReference type="EMBL" id="WPAF01000001">
    <property type="protein sequence ID" value="KAF0135329.1"/>
    <property type="molecule type" value="Genomic_DNA"/>
</dbReference>
<name>A0A833NZA5_UNCSA</name>
<evidence type="ECO:0000259" key="3">
    <source>
        <dbReference type="PROSITE" id="PS51201"/>
    </source>
</evidence>
<protein>
    <submittedName>
        <fullName evidence="5">TrkA-N domain-containing protein</fullName>
    </submittedName>
</protein>
<dbReference type="SUPFAM" id="SSF116726">
    <property type="entry name" value="TrkA C-terminal domain-like"/>
    <property type="match status" value="1"/>
</dbReference>
<comment type="subcellular location">
    <subcellularLocation>
        <location evidence="1">Cell membrane</location>
        <topology evidence="1">Multi-pass membrane protein</topology>
    </subcellularLocation>
</comment>
<keyword evidence="2" id="KW-0472">Membrane</keyword>
<evidence type="ECO:0000313" key="5">
    <source>
        <dbReference type="EMBL" id="KAF0135329.1"/>
    </source>
</evidence>
<dbReference type="PROSITE" id="PS51201">
    <property type="entry name" value="RCK_N"/>
    <property type="match status" value="1"/>
</dbReference>
<evidence type="ECO:0000256" key="1">
    <source>
        <dbReference type="ARBA" id="ARBA00004651"/>
    </source>
</evidence>